<sequence length="414" mass="45408">MLKYKILLITLSIGAVAWAQNGTSSPYSRFGYGILGDNAIGAQRAMGGVGYALHNNRQINMMNPASYTSMDSLTFLFDLGLTYQATTTREGNLKETAQSGSLDYIVMQFPLGRHMAGSIGLLPYSNVGYSFVNSISNGSDSRSGEGNISQAYVGVSGKLFKGFSIGTNISYLFGNLTNANTVIPVDGSSGIFETDLKVRDFHLSFGAQYAIEWGKKHMLTIGAVYSPGKALLGKAYTSTYDVGSSTVIDADTLNMKSHYSLASTYGGGISYNYDKRLTVAADVTYQNWADAKFTNLNAGQLQTSTGQFNNRLKVALGAEFRPKSMGGNYLQRINYRAGLFYNRSYLKINGNDLNEIGATCGFGFPLATDKSVVNVAFEYINRQCSPQKLITEDHFRISISLTFNEMWFWQRKFE</sequence>
<organism evidence="2 3">
    <name type="scientific">Barnesiella viscericola</name>
    <dbReference type="NCBI Taxonomy" id="397865"/>
    <lineage>
        <taxon>Bacteria</taxon>
        <taxon>Pseudomonadati</taxon>
        <taxon>Bacteroidota</taxon>
        <taxon>Bacteroidia</taxon>
        <taxon>Bacteroidales</taxon>
        <taxon>Barnesiellaceae</taxon>
        <taxon>Barnesiella</taxon>
    </lineage>
</organism>
<evidence type="ECO:0000256" key="1">
    <source>
        <dbReference type="SAM" id="SignalP"/>
    </source>
</evidence>
<feature type="signal peptide" evidence="1">
    <location>
        <begin position="1"/>
        <end position="19"/>
    </location>
</feature>
<feature type="chain" id="PRO_5037264202" description="Outer membrane protein" evidence="1">
    <location>
        <begin position="20"/>
        <end position="414"/>
    </location>
</feature>
<evidence type="ECO:0008006" key="4">
    <source>
        <dbReference type="Google" id="ProtNLM"/>
    </source>
</evidence>
<dbReference type="Proteomes" id="UP000757103">
    <property type="component" value="Unassembled WGS sequence"/>
</dbReference>
<accession>A0A921MSJ8</accession>
<dbReference type="AlphaFoldDB" id="A0A921MSJ8"/>
<dbReference type="EMBL" id="DYUD01000025">
    <property type="protein sequence ID" value="HJG89605.1"/>
    <property type="molecule type" value="Genomic_DNA"/>
</dbReference>
<keyword evidence="1" id="KW-0732">Signal</keyword>
<evidence type="ECO:0000313" key="2">
    <source>
        <dbReference type="EMBL" id="HJG89605.1"/>
    </source>
</evidence>
<comment type="caution">
    <text evidence="2">The sequence shown here is derived from an EMBL/GenBank/DDBJ whole genome shotgun (WGS) entry which is preliminary data.</text>
</comment>
<gene>
    <name evidence="2" type="ORF">K8U91_09100</name>
</gene>
<evidence type="ECO:0000313" key="3">
    <source>
        <dbReference type="Proteomes" id="UP000757103"/>
    </source>
</evidence>
<name>A0A921MSJ8_9BACT</name>
<dbReference type="Gene3D" id="2.40.160.60">
    <property type="entry name" value="Outer membrane protein transport protein (OMPP1/FadL/TodX)"/>
    <property type="match status" value="1"/>
</dbReference>
<reference evidence="2" key="2">
    <citation type="submission" date="2021-09" db="EMBL/GenBank/DDBJ databases">
        <authorList>
            <person name="Gilroy R."/>
        </authorList>
    </citation>
    <scope>NUCLEOTIDE SEQUENCE</scope>
    <source>
        <strain evidence="2">CHK121-7720</strain>
    </source>
</reference>
<reference evidence="2" key="1">
    <citation type="journal article" date="2021" name="PeerJ">
        <title>Extensive microbial diversity within the chicken gut microbiome revealed by metagenomics and culture.</title>
        <authorList>
            <person name="Gilroy R."/>
            <person name="Ravi A."/>
            <person name="Getino M."/>
            <person name="Pursley I."/>
            <person name="Horton D.L."/>
            <person name="Alikhan N.F."/>
            <person name="Baker D."/>
            <person name="Gharbi K."/>
            <person name="Hall N."/>
            <person name="Watson M."/>
            <person name="Adriaenssens E.M."/>
            <person name="Foster-Nyarko E."/>
            <person name="Jarju S."/>
            <person name="Secka A."/>
            <person name="Antonio M."/>
            <person name="Oren A."/>
            <person name="Chaudhuri R.R."/>
            <person name="La Ragione R."/>
            <person name="Hildebrand F."/>
            <person name="Pallen M.J."/>
        </authorList>
    </citation>
    <scope>NUCLEOTIDE SEQUENCE</scope>
    <source>
        <strain evidence="2">CHK121-7720</strain>
    </source>
</reference>
<protein>
    <recommendedName>
        <fullName evidence="4">Outer membrane protein</fullName>
    </recommendedName>
</protein>
<proteinExistence type="predicted"/>
<dbReference type="RefSeq" id="WP_273306679.1">
    <property type="nucleotide sequence ID" value="NZ_DYUD01000025.1"/>
</dbReference>
<dbReference type="SUPFAM" id="SSF56935">
    <property type="entry name" value="Porins"/>
    <property type="match status" value="1"/>
</dbReference>